<dbReference type="SUPFAM" id="SSF49562">
    <property type="entry name" value="C2 domain (Calcium/lipid-binding domain, CaLB)"/>
    <property type="match status" value="2"/>
</dbReference>
<keyword evidence="2" id="KW-0813">Transport</keyword>
<dbReference type="InterPro" id="IPR031468">
    <property type="entry name" value="SMP_LBD"/>
</dbReference>
<dbReference type="Pfam" id="PF00168">
    <property type="entry name" value="C2"/>
    <property type="match status" value="2"/>
</dbReference>
<feature type="compositionally biased region" description="Low complexity" evidence="11">
    <location>
        <begin position="1239"/>
        <end position="1254"/>
    </location>
</feature>
<dbReference type="Pfam" id="PF25669">
    <property type="entry name" value="SMP_MUG190-like"/>
    <property type="match status" value="2"/>
</dbReference>
<proteinExistence type="predicted"/>
<dbReference type="GO" id="GO:0006869">
    <property type="term" value="P:lipid transport"/>
    <property type="evidence" value="ECO:0007669"/>
    <property type="project" value="UniProtKB-KW"/>
</dbReference>
<feature type="transmembrane region" description="Helical" evidence="12">
    <location>
        <begin position="284"/>
        <end position="309"/>
    </location>
</feature>
<keyword evidence="10 12" id="KW-0472">Membrane</keyword>
<dbReference type="GO" id="GO:0008289">
    <property type="term" value="F:lipid binding"/>
    <property type="evidence" value="ECO:0007669"/>
    <property type="project" value="UniProtKB-KW"/>
</dbReference>
<keyword evidence="3" id="KW-0597">Phosphoprotein</keyword>
<comment type="caution">
    <text evidence="15">The sequence shown here is derived from an EMBL/GenBank/DDBJ whole genome shotgun (WGS) entry which is preliminary data.</text>
</comment>
<evidence type="ECO:0008006" key="16">
    <source>
        <dbReference type="Google" id="ProtNLM"/>
    </source>
</evidence>
<evidence type="ECO:0000256" key="12">
    <source>
        <dbReference type="SAM" id="Phobius"/>
    </source>
</evidence>
<evidence type="ECO:0000256" key="11">
    <source>
        <dbReference type="SAM" id="MobiDB-lite"/>
    </source>
</evidence>
<organism evidence="15">
    <name type="scientific">Aureobasidium pullulans</name>
    <name type="common">Black yeast</name>
    <name type="synonym">Pullularia pullulans</name>
    <dbReference type="NCBI Taxonomy" id="5580"/>
    <lineage>
        <taxon>Eukaryota</taxon>
        <taxon>Fungi</taxon>
        <taxon>Dikarya</taxon>
        <taxon>Ascomycota</taxon>
        <taxon>Pezizomycotina</taxon>
        <taxon>Dothideomycetes</taxon>
        <taxon>Dothideomycetidae</taxon>
        <taxon>Dothideales</taxon>
        <taxon>Saccotheciaceae</taxon>
        <taxon>Aureobasidium</taxon>
    </lineage>
</organism>
<feature type="compositionally biased region" description="Basic and acidic residues" evidence="11">
    <location>
        <begin position="137"/>
        <end position="147"/>
    </location>
</feature>
<dbReference type="PROSITE" id="PS51847">
    <property type="entry name" value="SMP"/>
    <property type="match status" value="1"/>
</dbReference>
<dbReference type="GO" id="GO:0061817">
    <property type="term" value="P:endoplasmic reticulum-plasma membrane tethering"/>
    <property type="evidence" value="ECO:0007669"/>
    <property type="project" value="InterPro"/>
</dbReference>
<feature type="region of interest" description="Disordered" evidence="11">
    <location>
        <begin position="57"/>
        <end position="250"/>
    </location>
</feature>
<dbReference type="CDD" id="cd04041">
    <property type="entry name" value="C2A_fungal"/>
    <property type="match status" value="1"/>
</dbReference>
<protein>
    <recommendedName>
        <fullName evidence="16">Meiotically up-regulated gene 190 protein</fullName>
    </recommendedName>
</protein>
<dbReference type="Gene3D" id="2.60.40.150">
    <property type="entry name" value="C2 domain"/>
    <property type="match status" value="2"/>
</dbReference>
<dbReference type="Pfam" id="PF25331">
    <property type="entry name" value="C2_Mug190_3rd"/>
    <property type="match status" value="1"/>
</dbReference>
<evidence type="ECO:0000256" key="1">
    <source>
        <dbReference type="ARBA" id="ARBA00004586"/>
    </source>
</evidence>
<feature type="compositionally biased region" description="Polar residues" evidence="11">
    <location>
        <begin position="1219"/>
        <end position="1228"/>
    </location>
</feature>
<keyword evidence="4 12" id="KW-0812">Transmembrane</keyword>
<feature type="compositionally biased region" description="Basic residues" evidence="11">
    <location>
        <begin position="1264"/>
        <end position="1277"/>
    </location>
</feature>
<evidence type="ECO:0000256" key="5">
    <source>
        <dbReference type="ARBA" id="ARBA00022737"/>
    </source>
</evidence>
<evidence type="ECO:0000313" key="15">
    <source>
        <dbReference type="EMBL" id="THX15279.1"/>
    </source>
</evidence>
<feature type="compositionally biased region" description="Basic residues" evidence="11">
    <location>
        <begin position="180"/>
        <end position="191"/>
    </location>
</feature>
<evidence type="ECO:0000256" key="6">
    <source>
        <dbReference type="ARBA" id="ARBA00022824"/>
    </source>
</evidence>
<evidence type="ECO:0000256" key="7">
    <source>
        <dbReference type="ARBA" id="ARBA00022989"/>
    </source>
</evidence>
<dbReference type="InterPro" id="IPR037765">
    <property type="entry name" value="C2B_Tricalbin"/>
</dbReference>
<dbReference type="PANTHER" id="PTHR47348">
    <property type="entry name" value="MEIOTICALLY UP-REGULATED GENE 190 PROTEIN"/>
    <property type="match status" value="1"/>
</dbReference>
<dbReference type="GO" id="GO:0005789">
    <property type="term" value="C:endoplasmic reticulum membrane"/>
    <property type="evidence" value="ECO:0007669"/>
    <property type="project" value="UniProtKB-SubCell"/>
</dbReference>
<gene>
    <name evidence="15" type="ORF">D6D13_02561</name>
</gene>
<keyword evidence="6" id="KW-0256">Endoplasmic reticulum</keyword>
<dbReference type="InterPro" id="IPR035892">
    <property type="entry name" value="C2_domain_sf"/>
</dbReference>
<comment type="subcellular location">
    <subcellularLocation>
        <location evidence="1">Endoplasmic reticulum membrane</location>
    </subcellularLocation>
</comment>
<dbReference type="CDD" id="cd04052">
    <property type="entry name" value="C2B_Tricalbin-like"/>
    <property type="match status" value="1"/>
</dbReference>
<feature type="compositionally biased region" description="Basic and acidic residues" evidence="11">
    <location>
        <begin position="460"/>
        <end position="470"/>
    </location>
</feature>
<accession>A0A4S9D4X9</accession>
<keyword evidence="9" id="KW-0446">Lipid-binding</keyword>
<reference evidence="15" key="1">
    <citation type="submission" date="2018-10" db="EMBL/GenBank/DDBJ databases">
        <title>Fifty Aureobasidium pullulans genomes reveal a recombining polyextremotolerant generalist.</title>
        <authorList>
            <person name="Gostincar C."/>
            <person name="Turk M."/>
            <person name="Zajc J."/>
            <person name="Gunde-Cimerman N."/>
        </authorList>
    </citation>
    <scope>NUCLEOTIDE SEQUENCE [LARGE SCALE GENOMIC DNA]</scope>
    <source>
        <strain evidence="15">EXF-10085</strain>
    </source>
</reference>
<feature type="compositionally biased region" description="Basic and acidic residues" evidence="11">
    <location>
        <begin position="500"/>
        <end position="510"/>
    </location>
</feature>
<feature type="domain" description="SMP-LTD" evidence="14">
    <location>
        <begin position="376"/>
        <end position="647"/>
    </location>
</feature>
<evidence type="ECO:0000256" key="4">
    <source>
        <dbReference type="ARBA" id="ARBA00022692"/>
    </source>
</evidence>
<feature type="domain" description="C2" evidence="13">
    <location>
        <begin position="860"/>
        <end position="997"/>
    </location>
</feature>
<feature type="region of interest" description="Disordered" evidence="11">
    <location>
        <begin position="449"/>
        <end position="510"/>
    </location>
</feature>
<dbReference type="EMBL" id="QZAS01000006">
    <property type="protein sequence ID" value="THX15279.1"/>
    <property type="molecule type" value="Genomic_DNA"/>
</dbReference>
<evidence type="ECO:0000256" key="10">
    <source>
        <dbReference type="ARBA" id="ARBA00023136"/>
    </source>
</evidence>
<feature type="region of interest" description="Disordered" evidence="11">
    <location>
        <begin position="1192"/>
        <end position="1300"/>
    </location>
</feature>
<feature type="compositionally biased region" description="Polar residues" evidence="11">
    <location>
        <begin position="481"/>
        <end position="494"/>
    </location>
</feature>
<evidence type="ECO:0000256" key="9">
    <source>
        <dbReference type="ARBA" id="ARBA00023121"/>
    </source>
</evidence>
<evidence type="ECO:0000259" key="14">
    <source>
        <dbReference type="PROSITE" id="PS51847"/>
    </source>
</evidence>
<dbReference type="PROSITE" id="PS50004">
    <property type="entry name" value="C2"/>
    <property type="match status" value="2"/>
</dbReference>
<dbReference type="CDD" id="cd21676">
    <property type="entry name" value="SMP_Mug190"/>
    <property type="match status" value="1"/>
</dbReference>
<feature type="transmembrane region" description="Helical" evidence="12">
    <location>
        <begin position="321"/>
        <end position="346"/>
    </location>
</feature>
<dbReference type="InterPro" id="IPR057349">
    <property type="entry name" value="C2_Mug190_3rd"/>
</dbReference>
<dbReference type="InterPro" id="IPR037767">
    <property type="entry name" value="C2A_Mug190-like"/>
</dbReference>
<dbReference type="PANTHER" id="PTHR47348:SF2">
    <property type="entry name" value="MEIOTICALLY UP-REGULATED 190 PROTEIN"/>
    <property type="match status" value="1"/>
</dbReference>
<evidence type="ECO:0000256" key="8">
    <source>
        <dbReference type="ARBA" id="ARBA00023055"/>
    </source>
</evidence>
<dbReference type="SMART" id="SM00239">
    <property type="entry name" value="C2"/>
    <property type="match status" value="2"/>
</dbReference>
<evidence type="ECO:0000256" key="3">
    <source>
        <dbReference type="ARBA" id="ARBA00022553"/>
    </source>
</evidence>
<keyword evidence="7 12" id="KW-1133">Transmembrane helix</keyword>
<dbReference type="InterPro" id="IPR000008">
    <property type="entry name" value="C2_dom"/>
</dbReference>
<name>A0A4S9D4X9_AURPU</name>
<feature type="domain" description="C2" evidence="13">
    <location>
        <begin position="645"/>
        <end position="774"/>
    </location>
</feature>
<sequence length="1361" mass="154094">MTTVLRASRFFDFFQLDSKGAETKGAREPVGDPFKCVPKTSVLPRVTVNVRGTRMTVQDEDLERRRYKAPYSNHRPIPTIQKYQQEKEKRQAKAGAGDGYPPPKGQEGEQEDTDTANRYLYSREHSDVDSDNSDLDNPAHEKKDRTQHFKKKLVGGGAHDPSDLMNDTSEAPIQDQDPKQRRKALGKRQRKGERAYREVTDPVTHLPVRIHDLQPGDLKRVPENLGPPGSESRSATGLQNKRKTDDMLAEETEESGRHHAALENLFPPPDFDEIKNRLNKIQKLGITIGVVAVFVAIGAYKAMGAFFFARNDARPGVSWSFLWPYISSGFGTISLLALTVAVIFWIQKWTDRQVNRLWEEEIWHADKHTAKDHDGKEETTQWLNNILTSLWPLVNPDLFVSLADTVEDVMQASLPSVVRMVSIEDIGQGSESMRILGVRWLPTGAAARSVGADGKLGSRPQEEQHNDRSVPGEWQVDENASPEQAQNQDQTLDNAQGPKKNRDQEESDDKQIAEGMEAEEGDFINIEVAFAYRTRSTSKKFKDRAKHAHLYISFYLPGNIKIPVYVDLRGFVGIMRCRLQLTPDPPFFALCTFTLLGQPNVDVACTPLTRKGLNIMNLPVISHFVQTAVDAAVAEYVAPKSMTINLQDMIAGEDFKKDTRARGVIVAKIKRAFDFKEGDPAIPMIREGSADPYVSVGWAKFVKPLWSTRVILSEMNPHWEETAFILVTPDELNVDERLRVQLWDSDRFTADDDLGRIEIDLKELIRNKETRGRMSDRVDGFKALHAGEGLPGKLEWSVGYFPKAHIVEEQLKRQTEEPEIRSRDALEKMVEESANRKLREAKKDESRETEQLKLQQYKEVEDAMIISAPPLHDYPSGILAIQIHEATGLEVRAHHNAARYNDDPEPSGFEEQGDELPSCYCNIILNHQKIYRTRVKPKNAKPFFNAGAERFVRDWRTAEVYVTVRDARVHEDDPVMGIVRLPLIDIMKKRSQVNNTYPLYGGVGYGRIRISMVFRSVESQLPKELLGWDWGTLVVDSRITSSSSFPSDLQSCRLKIQTAITVAHMKAHKDEHAWASRHDNGIHLGVRRRYASCLIIQFRKDASLRDKTAAFAVLWLCEIPDNEDVSLSLPVWKGDLKRATTCKLDSYGDKMGEINIKLKFCRGLSRYHKRLAKHDKHLADVMEVVETARFQMTNSEADDPGAFKNKNVKNGDGEARGLQDSTGANNGSCPHAEGDSSDHSSSSDSSSSDSDSSSTTTESLSHRERIKRKLSHHRHSSISKLTTGTSEDKTQRGENGSRNVVDSYHEYREHSKQINRRHRGVMQFKSARTMWWMKHKAEHLQDKVQGIFEHHERATGIESEA</sequence>
<evidence type="ECO:0000256" key="2">
    <source>
        <dbReference type="ARBA" id="ARBA00022448"/>
    </source>
</evidence>
<keyword evidence="8" id="KW-0445">Lipid transport</keyword>
<feature type="compositionally biased region" description="Basic and acidic residues" evidence="11">
    <location>
        <begin position="209"/>
        <end position="222"/>
    </location>
</feature>
<keyword evidence="5" id="KW-0677">Repeat</keyword>
<evidence type="ECO:0000259" key="13">
    <source>
        <dbReference type="PROSITE" id="PS50004"/>
    </source>
</evidence>